<organism evidence="1">
    <name type="scientific">Brassica napus</name>
    <name type="common">Rape</name>
    <dbReference type="NCBI Taxonomy" id="3708"/>
    <lineage>
        <taxon>Eukaryota</taxon>
        <taxon>Viridiplantae</taxon>
        <taxon>Streptophyta</taxon>
        <taxon>Embryophyta</taxon>
        <taxon>Tracheophyta</taxon>
        <taxon>Spermatophyta</taxon>
        <taxon>Magnoliopsida</taxon>
        <taxon>eudicotyledons</taxon>
        <taxon>Gunneridae</taxon>
        <taxon>Pentapetalae</taxon>
        <taxon>rosids</taxon>
        <taxon>malvids</taxon>
        <taxon>Brassicales</taxon>
        <taxon>Brassicaceae</taxon>
        <taxon>Brassiceae</taxon>
        <taxon>Brassica</taxon>
    </lineage>
</organism>
<evidence type="ECO:0000313" key="1">
    <source>
        <dbReference type="EMBL" id="CAF1934537.1"/>
    </source>
</evidence>
<accession>A0A816LCV2</accession>
<sequence length="115" mass="13708">MTQLNQKEKKQIWMTKLREERRPRRKLRDTGLESLLMRRDQFGCYGLTRSPSNVSHEILQESRIVKYGVLFGWFWTRTYITFVKEYAIGANTPGYWKYTTLFMIMSDCTGSSFCV</sequence>
<protein>
    <submittedName>
        <fullName evidence="1">(rape) hypothetical protein</fullName>
    </submittedName>
</protein>
<name>A0A816LCV2_BRANA</name>
<reference evidence="1" key="1">
    <citation type="submission" date="2021-01" db="EMBL/GenBank/DDBJ databases">
        <authorList>
            <consortium name="Genoscope - CEA"/>
            <person name="William W."/>
        </authorList>
    </citation>
    <scope>NUCLEOTIDE SEQUENCE</scope>
</reference>
<dbReference type="EMBL" id="HG994369">
    <property type="protein sequence ID" value="CAF1934537.1"/>
    <property type="molecule type" value="Genomic_DNA"/>
</dbReference>
<dbReference type="Proteomes" id="UP001295469">
    <property type="component" value="Chromosome C05"/>
</dbReference>
<proteinExistence type="predicted"/>
<gene>
    <name evidence="1" type="ORF">DARMORV10_C05P51980.1</name>
</gene>
<dbReference type="AlphaFoldDB" id="A0A816LCV2"/>